<keyword evidence="4" id="KW-1185">Reference proteome</keyword>
<evidence type="ECO:0000313" key="3">
    <source>
        <dbReference type="EMBL" id="KUL26920.1"/>
    </source>
</evidence>
<gene>
    <name evidence="3" type="ORF">ADL15_36925</name>
</gene>
<dbReference type="AlphaFoldDB" id="A0A117MNE4"/>
<accession>A0A117MNE4</accession>
<protein>
    <submittedName>
        <fullName evidence="3">Uncharacterized protein</fullName>
    </submittedName>
</protein>
<dbReference type="GO" id="GO:0046872">
    <property type="term" value="F:metal ion binding"/>
    <property type="evidence" value="ECO:0007669"/>
    <property type="project" value="InterPro"/>
</dbReference>
<organism evidence="3 4">
    <name type="scientific">Actinoplanes awajinensis subsp. mycoplanecinus</name>
    <dbReference type="NCBI Taxonomy" id="135947"/>
    <lineage>
        <taxon>Bacteria</taxon>
        <taxon>Bacillati</taxon>
        <taxon>Actinomycetota</taxon>
        <taxon>Actinomycetes</taxon>
        <taxon>Micromonosporales</taxon>
        <taxon>Micromonosporaceae</taxon>
        <taxon>Actinoplanes</taxon>
    </lineage>
</organism>
<evidence type="ECO:0000313" key="4">
    <source>
        <dbReference type="Proteomes" id="UP000053244"/>
    </source>
</evidence>
<evidence type="ECO:0000256" key="1">
    <source>
        <dbReference type="ARBA" id="ARBA00005428"/>
    </source>
</evidence>
<dbReference type="GO" id="GO:0045892">
    <property type="term" value="P:negative regulation of DNA-templated transcription"/>
    <property type="evidence" value="ECO:0007669"/>
    <property type="project" value="UniProtKB-ARBA"/>
</dbReference>
<reference evidence="3 4" key="1">
    <citation type="submission" date="2015-10" db="EMBL/GenBank/DDBJ databases">
        <authorList>
            <person name="Gilbert D.G."/>
        </authorList>
    </citation>
    <scope>NUCLEOTIDE SEQUENCE [LARGE SCALE GENOMIC DNA]</scope>
    <source>
        <strain evidence="3 4">NRRL B-16712</strain>
    </source>
</reference>
<name>A0A117MNE4_9ACTN</name>
<keyword evidence="2" id="KW-0186">Copper</keyword>
<comment type="similarity">
    <text evidence="1">Belongs to the CsoR family.</text>
</comment>
<dbReference type="EMBL" id="LLZH01000303">
    <property type="protein sequence ID" value="KUL26920.1"/>
    <property type="molecule type" value="Genomic_DNA"/>
</dbReference>
<dbReference type="Proteomes" id="UP000053244">
    <property type="component" value="Unassembled WGS sequence"/>
</dbReference>
<evidence type="ECO:0000256" key="2">
    <source>
        <dbReference type="ARBA" id="ARBA00023008"/>
    </source>
</evidence>
<proteinExistence type="inferred from homology"/>
<sequence length="62" mass="6700">MIGMLESGRDHEAVLLQVAAVSHAGRRPAYLIIADQLRQCSAAGHRQSVTLAEVERAFQNVG</sequence>
<dbReference type="InterPro" id="IPR003735">
    <property type="entry name" value="Metal_Tscrpt_repr"/>
</dbReference>
<comment type="caution">
    <text evidence="3">The sequence shown here is derived from an EMBL/GenBank/DDBJ whole genome shotgun (WGS) entry which is preliminary data.</text>
</comment>
<dbReference type="InterPro" id="IPR038390">
    <property type="entry name" value="Metal_Tscrpt_repr_sf"/>
</dbReference>
<dbReference type="Pfam" id="PF02583">
    <property type="entry name" value="Trns_repr_metal"/>
    <property type="match status" value="1"/>
</dbReference>
<dbReference type="GO" id="GO:0003677">
    <property type="term" value="F:DNA binding"/>
    <property type="evidence" value="ECO:0007669"/>
    <property type="project" value="InterPro"/>
</dbReference>
<dbReference type="Gene3D" id="1.20.58.1000">
    <property type="entry name" value="Metal-sensitive repressor, helix protomer"/>
    <property type="match status" value="1"/>
</dbReference>